<feature type="non-terminal residue" evidence="4">
    <location>
        <position position="1"/>
    </location>
</feature>
<sequence length="1117" mass="126591">ASRPSTSLSPAESSASTPSPVVEITSSETLPSTPAPEEISYTPVLPLNLWNEVFDRANDETRRWIENHGLKSTWMELSQPGDQIKELITLLETKAPNEGKYMTAKIQSGKHKIFFRTYFTQVVKFLTLAGDVAIAFAPPQASAPWAAAKIPLMQVDQMAALAGTIQWFTRTVRRGQLYEFLYNTTTTDEQIVSNLNDALRDLYIAAVELLARSDELFEMGKVHQTLNAVLRPEQVSGLISDLLKKEQKVLLEVQGCEASRNARAGKKLDQRIEDALKLLDEMSTHVTRIDEGVTKLLEEAEINRLDSFMNIISSGQTGKSHAEIRRSRTKNTGDWLINHEDFRDWQAIPSSSTLLCLKGTVGTGKTFLASRVIDYVKENTETSAQDRGFAFCYCDRAGSLMQDPFKVLRSLARQLSYKAYNDDQVRKQVVQICQSAREGWDPGYEEYEELILRSLNSYSRTIIILDALDESDITKYNLAETLIGLMEKASKPVKVFISSRPDREYLEAFKTESTITVDSSNQQGDIEKFLDKELYSRPFFTNQNGEIQKLIRETFASRNGGMFRWVHLQVQWLLKCILDIEIKLWATRLPPDLKGAYDQIWNSIKEQHGEHDIALAERAIQWVLCSFEPLKSETLLEAIRYTFEGDTLEKKEKQSEQQILSLCQDLLTIDSERQVWMIPHASVAEYFESKGMPLGICDMLVAKTCLNFLMRFEWNISQPRYDMEVLSADFEEYVAYTWFKHVERYEKWLGLRGGADPDAKLVATLKRFLGLPDESSDYYRTWVDKLNPSWIDRKFLMPSSMPVYANCLYGFYHVLRDWWEKDKITAEMVTKRTAWGNNALSLAACNQHMPMCRSLLSALDKTNHLTEEHINKALFLAIGTSNKDIISLLVMEGKADVNSYYVADNMDPPIPALMMRRPDVLQWLVDQKWVDIISEGGYAGNVLIVAAGSKNPRSVEILLKAGADANAAVECGYAGSALVAAILVHNDWTAKTTEIIQLLVDNGADPSLPLKVGDYGSALERMMTVNRINFPFEHMARYKDVLEIMLRPGVDPAIMLDRGEHGSALAAAAYWGLKDLLAMMIDVTGKDRAIKCLEQSRHPKIKHLSAVENFEKWKQFA</sequence>
<dbReference type="RefSeq" id="XP_013958389.1">
    <property type="nucleotide sequence ID" value="XM_014102914.1"/>
</dbReference>
<evidence type="ECO:0000313" key="4">
    <source>
        <dbReference type="EMBL" id="EHK24398.1"/>
    </source>
</evidence>
<evidence type="ECO:0000259" key="3">
    <source>
        <dbReference type="Pfam" id="PF24883"/>
    </source>
</evidence>
<accession>G9MM27</accession>
<dbReference type="GeneID" id="25786713"/>
<comment type="caution">
    <text evidence="4">The sequence shown here is derived from an EMBL/GenBank/DDBJ whole genome shotgun (WGS) entry which is preliminary data.</text>
</comment>
<dbReference type="OrthoDB" id="7464126at2759"/>
<evidence type="ECO:0000313" key="5">
    <source>
        <dbReference type="Proteomes" id="UP000007115"/>
    </source>
</evidence>
<proteinExistence type="predicted"/>
<dbReference type="PANTHER" id="PTHR10039">
    <property type="entry name" value="AMELOGENIN"/>
    <property type="match status" value="1"/>
</dbReference>
<feature type="region of interest" description="Disordered" evidence="2">
    <location>
        <begin position="1"/>
        <end position="37"/>
    </location>
</feature>
<dbReference type="PANTHER" id="PTHR10039:SF16">
    <property type="entry name" value="GPI INOSITOL-DEACYLASE"/>
    <property type="match status" value="1"/>
</dbReference>
<reference evidence="4 5" key="1">
    <citation type="journal article" date="2011" name="Genome Biol.">
        <title>Comparative genome sequence analysis underscores mycoparasitism as the ancestral life style of Trichoderma.</title>
        <authorList>
            <person name="Kubicek C.P."/>
            <person name="Herrera-Estrella A."/>
            <person name="Seidl-Seiboth V."/>
            <person name="Martinez D.A."/>
            <person name="Druzhinina I.S."/>
            <person name="Thon M."/>
            <person name="Zeilinger S."/>
            <person name="Casas-Flores S."/>
            <person name="Horwitz B.A."/>
            <person name="Mukherjee P.K."/>
            <person name="Mukherjee M."/>
            <person name="Kredics L."/>
            <person name="Alcaraz L.D."/>
            <person name="Aerts A."/>
            <person name="Antal Z."/>
            <person name="Atanasova L."/>
            <person name="Cervantes-Badillo M.G."/>
            <person name="Challacombe J."/>
            <person name="Chertkov O."/>
            <person name="McCluskey K."/>
            <person name="Coulpier F."/>
            <person name="Deshpande N."/>
            <person name="von Doehren H."/>
            <person name="Ebbole D.J."/>
            <person name="Esquivel-Naranjo E.U."/>
            <person name="Fekete E."/>
            <person name="Flipphi M."/>
            <person name="Glaser F."/>
            <person name="Gomez-Rodriguez E.Y."/>
            <person name="Gruber S."/>
            <person name="Han C."/>
            <person name="Henrissat B."/>
            <person name="Hermosa R."/>
            <person name="Hernandez-Onate M."/>
            <person name="Karaffa L."/>
            <person name="Kosti I."/>
            <person name="Le Crom S."/>
            <person name="Lindquist E."/>
            <person name="Lucas S."/>
            <person name="Luebeck M."/>
            <person name="Luebeck P.S."/>
            <person name="Margeot A."/>
            <person name="Metz B."/>
            <person name="Misra M."/>
            <person name="Nevalainen H."/>
            <person name="Omann M."/>
            <person name="Packer N."/>
            <person name="Perrone G."/>
            <person name="Uresti-Rivera E.E."/>
            <person name="Salamov A."/>
            <person name="Schmoll M."/>
            <person name="Seiboth B."/>
            <person name="Shapiro H."/>
            <person name="Sukno S."/>
            <person name="Tamayo-Ramos J.A."/>
            <person name="Tisch D."/>
            <person name="Wiest A."/>
            <person name="Wilkinson H.H."/>
            <person name="Zhang M."/>
            <person name="Coutinho P.M."/>
            <person name="Kenerley C.M."/>
            <person name="Monte E."/>
            <person name="Baker S.E."/>
            <person name="Grigoriev I.V."/>
        </authorList>
    </citation>
    <scope>NUCLEOTIDE SEQUENCE [LARGE SCALE GENOMIC DNA]</scope>
    <source>
        <strain evidence="5">Gv29-8 / FGSC 10586</strain>
    </source>
</reference>
<dbReference type="Pfam" id="PF24883">
    <property type="entry name" value="NPHP3_N"/>
    <property type="match status" value="1"/>
</dbReference>
<feature type="domain" description="Nephrocystin 3-like N-terminal" evidence="3">
    <location>
        <begin position="331"/>
        <end position="500"/>
    </location>
</feature>
<dbReference type="SUPFAM" id="SSF48403">
    <property type="entry name" value="Ankyrin repeat"/>
    <property type="match status" value="1"/>
</dbReference>
<dbReference type="InterPro" id="IPR036770">
    <property type="entry name" value="Ankyrin_rpt-contain_sf"/>
</dbReference>
<dbReference type="OMA" id="TIPRDLM"/>
<dbReference type="InParanoid" id="G9MM27"/>
<keyword evidence="5" id="KW-1185">Reference proteome</keyword>
<dbReference type="Gene3D" id="3.40.50.300">
    <property type="entry name" value="P-loop containing nucleotide triphosphate hydrolases"/>
    <property type="match status" value="1"/>
</dbReference>
<dbReference type="STRING" id="413071.G9MM27"/>
<dbReference type="InterPro" id="IPR002110">
    <property type="entry name" value="Ankyrin_rpt"/>
</dbReference>
<dbReference type="SUPFAM" id="SSF52540">
    <property type="entry name" value="P-loop containing nucleoside triphosphate hydrolases"/>
    <property type="match status" value="1"/>
</dbReference>
<keyword evidence="1" id="KW-0677">Repeat</keyword>
<dbReference type="HOGENOM" id="CLU_000288_34_7_1"/>
<feature type="non-terminal residue" evidence="4">
    <location>
        <position position="1117"/>
    </location>
</feature>
<feature type="compositionally biased region" description="Low complexity" evidence="2">
    <location>
        <begin position="1"/>
        <end position="23"/>
    </location>
</feature>
<dbReference type="VEuPathDB" id="FungiDB:TRIVIDRAFT_10464"/>
<dbReference type="InterPro" id="IPR056884">
    <property type="entry name" value="NPHP3-like_N"/>
</dbReference>
<dbReference type="SMART" id="SM00248">
    <property type="entry name" value="ANK"/>
    <property type="match status" value="4"/>
</dbReference>
<evidence type="ECO:0000256" key="2">
    <source>
        <dbReference type="SAM" id="MobiDB-lite"/>
    </source>
</evidence>
<protein>
    <recommendedName>
        <fullName evidence="3">Nephrocystin 3-like N-terminal domain-containing protein</fullName>
    </recommendedName>
</protein>
<dbReference type="Proteomes" id="UP000007115">
    <property type="component" value="Unassembled WGS sequence"/>
</dbReference>
<organism evidence="4 5">
    <name type="scientific">Hypocrea virens (strain Gv29-8 / FGSC 10586)</name>
    <name type="common">Gliocladium virens</name>
    <name type="synonym">Trichoderma virens</name>
    <dbReference type="NCBI Taxonomy" id="413071"/>
    <lineage>
        <taxon>Eukaryota</taxon>
        <taxon>Fungi</taxon>
        <taxon>Dikarya</taxon>
        <taxon>Ascomycota</taxon>
        <taxon>Pezizomycotina</taxon>
        <taxon>Sordariomycetes</taxon>
        <taxon>Hypocreomycetidae</taxon>
        <taxon>Hypocreales</taxon>
        <taxon>Hypocreaceae</taxon>
        <taxon>Trichoderma</taxon>
    </lineage>
</organism>
<dbReference type="InterPro" id="IPR027417">
    <property type="entry name" value="P-loop_NTPase"/>
</dbReference>
<name>G9MM27_HYPVG</name>
<evidence type="ECO:0000256" key="1">
    <source>
        <dbReference type="ARBA" id="ARBA00022737"/>
    </source>
</evidence>
<dbReference type="Gene3D" id="1.25.40.20">
    <property type="entry name" value="Ankyrin repeat-containing domain"/>
    <property type="match status" value="1"/>
</dbReference>
<gene>
    <name evidence="4" type="ORF">TRIVIDRAFT_10464</name>
</gene>
<dbReference type="EMBL" id="ABDF02000004">
    <property type="protein sequence ID" value="EHK24398.1"/>
    <property type="molecule type" value="Genomic_DNA"/>
</dbReference>
<dbReference type="AlphaFoldDB" id="G9MM27"/>
<dbReference type="eggNOG" id="KOG4177">
    <property type="taxonomic scope" value="Eukaryota"/>
</dbReference>